<dbReference type="OrthoDB" id="196105at2"/>
<sequence length="361" mass="37681">MASSATIRRLSYRSEATRPLDSQEITDLVHSASARNAAAGVTGALVSSGTMYRQWIEGPGEAIEALLDTLRRDPRHDSLTVTEDTRSEERAFAGWHMQLFQGMGDAALTPGAILLGRLAPGLVMEDWTGALAGACGGALPARRTAEVSPAQAEALAGALVAPEHEGALSRALRPFLATAAGRAACYERVSRALGDGWMADRWGMAEVTLALGRFQVMLWNAGLSPDPVRPLAHVVVANQPGNPHFLGAVLKADVLRASGWAVSLVLDGGPTDIARVARRNPGTPLVLAGSRLLAGLSEGPLDELSARLGATLPQTPVIVGHRGSGPLAATARRVRAAVASVTRPGEAWMAPQGAKAAMPLY</sequence>
<dbReference type="SMART" id="SM01034">
    <property type="entry name" value="BLUF"/>
    <property type="match status" value="1"/>
</dbReference>
<dbReference type="SUPFAM" id="SSF54975">
    <property type="entry name" value="Acylphosphatase/BLUF domain-like"/>
    <property type="match status" value="1"/>
</dbReference>
<dbReference type="Pfam" id="PF04940">
    <property type="entry name" value="BLUF"/>
    <property type="match status" value="1"/>
</dbReference>
<comment type="caution">
    <text evidence="2">The sequence shown here is derived from an EMBL/GenBank/DDBJ whole genome shotgun (WGS) entry which is preliminary data.</text>
</comment>
<dbReference type="GO" id="GO:0009882">
    <property type="term" value="F:blue light photoreceptor activity"/>
    <property type="evidence" value="ECO:0007669"/>
    <property type="project" value="InterPro"/>
</dbReference>
<dbReference type="EMBL" id="QNTQ01000005">
    <property type="protein sequence ID" value="RBI86232.1"/>
    <property type="molecule type" value="Genomic_DNA"/>
</dbReference>
<dbReference type="InterPro" id="IPR036046">
    <property type="entry name" value="Acylphosphatase-like_dom_sf"/>
</dbReference>
<gene>
    <name evidence="2" type="ORF">DRV85_05615</name>
</gene>
<dbReference type="GO" id="GO:0071949">
    <property type="term" value="F:FAD binding"/>
    <property type="evidence" value="ECO:0007669"/>
    <property type="project" value="InterPro"/>
</dbReference>
<keyword evidence="3" id="KW-1185">Reference proteome</keyword>
<dbReference type="PROSITE" id="PS50925">
    <property type="entry name" value="BLUF"/>
    <property type="match status" value="1"/>
</dbReference>
<proteinExistence type="predicted"/>
<evidence type="ECO:0000313" key="2">
    <source>
        <dbReference type="EMBL" id="RBI86232.1"/>
    </source>
</evidence>
<protein>
    <recommendedName>
        <fullName evidence="1">BLUF domain-containing protein</fullName>
    </recommendedName>
</protein>
<feature type="domain" description="BLUF" evidence="1">
    <location>
        <begin position="7"/>
        <end position="98"/>
    </location>
</feature>
<organism evidence="2 3">
    <name type="scientific">Rhodosalinus halophilus</name>
    <dbReference type="NCBI Taxonomy" id="2259333"/>
    <lineage>
        <taxon>Bacteria</taxon>
        <taxon>Pseudomonadati</taxon>
        <taxon>Pseudomonadota</taxon>
        <taxon>Alphaproteobacteria</taxon>
        <taxon>Rhodobacterales</taxon>
        <taxon>Paracoccaceae</taxon>
        <taxon>Rhodosalinus</taxon>
    </lineage>
</organism>
<dbReference type="Proteomes" id="UP000253370">
    <property type="component" value="Unassembled WGS sequence"/>
</dbReference>
<dbReference type="Gene3D" id="3.30.70.100">
    <property type="match status" value="1"/>
</dbReference>
<dbReference type="Gene3D" id="3.40.50.280">
    <property type="entry name" value="Cobalamin-binding domain"/>
    <property type="match status" value="1"/>
</dbReference>
<accession>A0A365UAJ9</accession>
<dbReference type="InterPro" id="IPR007024">
    <property type="entry name" value="BLUF_domain"/>
</dbReference>
<reference evidence="2 3" key="1">
    <citation type="submission" date="2018-07" db="EMBL/GenBank/DDBJ databases">
        <title>Rhodosalinus sp. strain E84T genomic sequence and assembly.</title>
        <authorList>
            <person name="Liu Z.-W."/>
            <person name="Lu D.-C."/>
        </authorList>
    </citation>
    <scope>NUCLEOTIDE SEQUENCE [LARGE SCALE GENOMIC DNA]</scope>
    <source>
        <strain evidence="2 3">E84</strain>
    </source>
</reference>
<evidence type="ECO:0000313" key="3">
    <source>
        <dbReference type="Proteomes" id="UP000253370"/>
    </source>
</evidence>
<evidence type="ECO:0000259" key="1">
    <source>
        <dbReference type="PROSITE" id="PS50925"/>
    </source>
</evidence>
<dbReference type="RefSeq" id="WP_113288469.1">
    <property type="nucleotide sequence ID" value="NZ_QNTQ01000005.1"/>
</dbReference>
<dbReference type="AlphaFoldDB" id="A0A365UAJ9"/>
<name>A0A365UAJ9_9RHOB</name>